<name>A0A972FMX2_9FLAO</name>
<evidence type="ECO:0000313" key="3">
    <source>
        <dbReference type="Proteomes" id="UP000712080"/>
    </source>
</evidence>
<protein>
    <submittedName>
        <fullName evidence="2">Uncharacterized protein</fullName>
    </submittedName>
</protein>
<accession>A0A972FMX2</accession>
<dbReference type="RefSeq" id="WP_169527283.1">
    <property type="nucleotide sequence ID" value="NZ_JAAMPU010000104.1"/>
</dbReference>
<feature type="compositionally biased region" description="Polar residues" evidence="1">
    <location>
        <begin position="45"/>
        <end position="75"/>
    </location>
</feature>
<dbReference type="AlphaFoldDB" id="A0A972FMX2"/>
<comment type="caution">
    <text evidence="2">The sequence shown here is derived from an EMBL/GenBank/DDBJ whole genome shotgun (WGS) entry which is preliminary data.</text>
</comment>
<proteinExistence type="predicted"/>
<feature type="region of interest" description="Disordered" evidence="1">
    <location>
        <begin position="1"/>
        <end position="111"/>
    </location>
</feature>
<gene>
    <name evidence="2" type="ORF">G6047_09065</name>
</gene>
<keyword evidence="3" id="KW-1185">Reference proteome</keyword>
<dbReference type="Proteomes" id="UP000712080">
    <property type="component" value="Unassembled WGS sequence"/>
</dbReference>
<dbReference type="EMBL" id="JAAMPU010000104">
    <property type="protein sequence ID" value="NMH28180.1"/>
    <property type="molecule type" value="Genomic_DNA"/>
</dbReference>
<feature type="compositionally biased region" description="Basic and acidic residues" evidence="1">
    <location>
        <begin position="80"/>
        <end position="111"/>
    </location>
</feature>
<organism evidence="2 3">
    <name type="scientific">Flavobacterium silvaticum</name>
    <dbReference type="NCBI Taxonomy" id="1852020"/>
    <lineage>
        <taxon>Bacteria</taxon>
        <taxon>Pseudomonadati</taxon>
        <taxon>Bacteroidota</taxon>
        <taxon>Flavobacteriia</taxon>
        <taxon>Flavobacteriales</taxon>
        <taxon>Flavobacteriaceae</taxon>
        <taxon>Flavobacterium</taxon>
    </lineage>
</organism>
<evidence type="ECO:0000256" key="1">
    <source>
        <dbReference type="SAM" id="MobiDB-lite"/>
    </source>
</evidence>
<feature type="compositionally biased region" description="Basic and acidic residues" evidence="1">
    <location>
        <begin position="11"/>
        <end position="27"/>
    </location>
</feature>
<evidence type="ECO:0000313" key="2">
    <source>
        <dbReference type="EMBL" id="NMH28180.1"/>
    </source>
</evidence>
<reference evidence="2" key="1">
    <citation type="submission" date="2020-02" db="EMBL/GenBank/DDBJ databases">
        <title>Flavobacterium sp. genome.</title>
        <authorList>
            <person name="Jung H.S."/>
            <person name="Baek J.H."/>
            <person name="Jeon C.O."/>
        </authorList>
    </citation>
    <scope>NUCLEOTIDE SEQUENCE</scope>
    <source>
        <strain evidence="2">SE-s28</strain>
    </source>
</reference>
<sequence length="111" mass="12913">MSTTQNNDRNVWGEESHHNNMDSDRWLNDANFQQQSENESRQKDFGNTQNQDDSFYENSYGTGSDSSRSLLTTGNEMVFENDHEGQHLDDEYDAAKRDNDQWNKSKPNLDS</sequence>